<dbReference type="AlphaFoldDB" id="A0A8D8ZDL0"/>
<reference evidence="2" key="1">
    <citation type="submission" date="2021-05" db="EMBL/GenBank/DDBJ databases">
        <authorList>
            <person name="Alioto T."/>
            <person name="Alioto T."/>
            <person name="Gomez Garrido J."/>
        </authorList>
    </citation>
    <scope>NUCLEOTIDE SEQUENCE</scope>
</reference>
<dbReference type="EMBL" id="HBUF01481428">
    <property type="protein sequence ID" value="CAG6745014.1"/>
    <property type="molecule type" value="Transcribed_RNA"/>
</dbReference>
<evidence type="ECO:0000256" key="1">
    <source>
        <dbReference type="SAM" id="MobiDB-lite"/>
    </source>
</evidence>
<organism evidence="2">
    <name type="scientific">Cacopsylla melanoneura</name>
    <dbReference type="NCBI Taxonomy" id="428564"/>
    <lineage>
        <taxon>Eukaryota</taxon>
        <taxon>Metazoa</taxon>
        <taxon>Ecdysozoa</taxon>
        <taxon>Arthropoda</taxon>
        <taxon>Hexapoda</taxon>
        <taxon>Insecta</taxon>
        <taxon>Pterygota</taxon>
        <taxon>Neoptera</taxon>
        <taxon>Paraneoptera</taxon>
        <taxon>Hemiptera</taxon>
        <taxon>Sternorrhyncha</taxon>
        <taxon>Psylloidea</taxon>
        <taxon>Psyllidae</taxon>
        <taxon>Psyllinae</taxon>
        <taxon>Cacopsylla</taxon>
    </lineage>
</organism>
<name>A0A8D8ZDL0_9HEMI</name>
<feature type="compositionally biased region" description="Basic and acidic residues" evidence="1">
    <location>
        <begin position="66"/>
        <end position="81"/>
    </location>
</feature>
<protein>
    <submittedName>
        <fullName evidence="2">Uncharacterized protein</fullName>
    </submittedName>
</protein>
<evidence type="ECO:0000313" key="2">
    <source>
        <dbReference type="EMBL" id="CAG6745014.1"/>
    </source>
</evidence>
<feature type="region of interest" description="Disordered" evidence="1">
    <location>
        <begin position="55"/>
        <end position="89"/>
    </location>
</feature>
<sequence>MGNHPLICIARHKAPCRVKWALRDPLPIANRPLVTCIVNHKAPCRVKWAPRGPMEPRAWGRAAPADTKKVEGPDQVRKVEGPNKANSKGWINRTARGLREEHCGVVCRRNLIIV</sequence>
<accession>A0A8D8ZDL0</accession>
<proteinExistence type="predicted"/>